<dbReference type="EMBL" id="ABCS01000145">
    <property type="protein sequence ID" value="EDM74170.1"/>
    <property type="molecule type" value="Genomic_DNA"/>
</dbReference>
<sequence length="75" mass="8755">MDDADWKCPNVERCELFPKMHSERALRSCLDQYCLAEFQSCARFQFAKAHRRRPPITLMPSGETREPSRVGLRSP</sequence>
<accession>A6GIX3</accession>
<feature type="region of interest" description="Disordered" evidence="1">
    <location>
        <begin position="55"/>
        <end position="75"/>
    </location>
</feature>
<dbReference type="RefSeq" id="WP_006976659.1">
    <property type="nucleotide sequence ID" value="NZ_ABCS01000145.1"/>
</dbReference>
<protein>
    <submittedName>
        <fullName evidence="2">Uncharacterized protein</fullName>
    </submittedName>
</protein>
<dbReference type="AlphaFoldDB" id="A6GIX3"/>
<evidence type="ECO:0000256" key="1">
    <source>
        <dbReference type="SAM" id="MobiDB-lite"/>
    </source>
</evidence>
<proteinExistence type="predicted"/>
<gene>
    <name evidence="2" type="ORF">PPSIR1_17845</name>
</gene>
<reference evidence="2 3" key="1">
    <citation type="submission" date="2007-06" db="EMBL/GenBank/DDBJ databases">
        <authorList>
            <person name="Shimkets L."/>
            <person name="Ferriera S."/>
            <person name="Johnson J."/>
            <person name="Kravitz S."/>
            <person name="Beeson K."/>
            <person name="Sutton G."/>
            <person name="Rogers Y.-H."/>
            <person name="Friedman R."/>
            <person name="Frazier M."/>
            <person name="Venter J.C."/>
        </authorList>
    </citation>
    <scope>NUCLEOTIDE SEQUENCE [LARGE SCALE GENOMIC DNA]</scope>
    <source>
        <strain evidence="2 3">SIR-1</strain>
    </source>
</reference>
<dbReference type="Proteomes" id="UP000005801">
    <property type="component" value="Unassembled WGS sequence"/>
</dbReference>
<comment type="caution">
    <text evidence="2">The sequence shown here is derived from an EMBL/GenBank/DDBJ whole genome shotgun (WGS) entry which is preliminary data.</text>
</comment>
<name>A6GIX3_9BACT</name>
<evidence type="ECO:0000313" key="3">
    <source>
        <dbReference type="Proteomes" id="UP000005801"/>
    </source>
</evidence>
<organism evidence="2 3">
    <name type="scientific">Plesiocystis pacifica SIR-1</name>
    <dbReference type="NCBI Taxonomy" id="391625"/>
    <lineage>
        <taxon>Bacteria</taxon>
        <taxon>Pseudomonadati</taxon>
        <taxon>Myxococcota</taxon>
        <taxon>Polyangia</taxon>
        <taxon>Nannocystales</taxon>
        <taxon>Nannocystaceae</taxon>
        <taxon>Plesiocystis</taxon>
    </lineage>
</organism>
<keyword evidence="3" id="KW-1185">Reference proteome</keyword>
<evidence type="ECO:0000313" key="2">
    <source>
        <dbReference type="EMBL" id="EDM74170.1"/>
    </source>
</evidence>